<evidence type="ECO:0000313" key="5">
    <source>
        <dbReference type="Proteomes" id="UP000243978"/>
    </source>
</evidence>
<dbReference type="SUPFAM" id="SSF54373">
    <property type="entry name" value="FAD-linked reductases, C-terminal domain"/>
    <property type="match status" value="1"/>
</dbReference>
<dbReference type="RefSeq" id="WP_107844266.1">
    <property type="nucleotide sequence ID" value="NZ_QBKS01000001.1"/>
</dbReference>
<protein>
    <submittedName>
        <fullName evidence="4">D-amino-acid dehydrogenase</fullName>
    </submittedName>
</protein>
<dbReference type="Gene3D" id="3.50.50.60">
    <property type="entry name" value="FAD/NAD(P)-binding domain"/>
    <property type="match status" value="2"/>
</dbReference>
<dbReference type="Pfam" id="PF01266">
    <property type="entry name" value="DAO"/>
    <property type="match status" value="1"/>
</dbReference>
<keyword evidence="2" id="KW-0560">Oxidoreductase</keyword>
<dbReference type="EMBL" id="QBKS01000001">
    <property type="protein sequence ID" value="PTX56032.1"/>
    <property type="molecule type" value="Genomic_DNA"/>
</dbReference>
<evidence type="ECO:0000259" key="3">
    <source>
        <dbReference type="Pfam" id="PF01266"/>
    </source>
</evidence>
<dbReference type="GO" id="GO:0055130">
    <property type="term" value="P:D-alanine catabolic process"/>
    <property type="evidence" value="ECO:0007669"/>
    <property type="project" value="TreeGrafter"/>
</dbReference>
<dbReference type="InterPro" id="IPR006076">
    <property type="entry name" value="FAD-dep_OxRdtase"/>
</dbReference>
<sequence length="427" mass="46854">MPHKTPHIAVLGAGITGTTMAYKLLDRGFDVTIIDRQPYAAMETSYANGGQLSASNAEVWNSWGTVLKGMKWLLKKDAPLSMNLSPSWHKYSWLAEFVAAIPQHRQNTLDTVRMARIARGHLLDMAERAGIDFDLERRGILHVYKDAREFDAGRRATKLLAEGGLERREVTPDEIAQIEPALPRGLIGGFFTDSDFTGDIHKFSNGLARDFKARGGRVLMNTVIEHAVSDGKTALLDLYQDGVRDRVRYDGVVVSAGIGSRALGAQFGDRVNVYPVKGYSITVNLDDTASQQAAPWVSLLDEKAKIVTSRLGKSRFRIAGTAEFNGANYDIRADRVKPLVEWCRSNFPDVCTENTVPWAGLRPMMPNMVPHLGQGRLPNVFYNTGHGHLGWTLSAATAETVSAAMEARYFGTARPTQITGGLTHAAA</sequence>
<dbReference type="SUPFAM" id="SSF51905">
    <property type="entry name" value="FAD/NAD(P)-binding domain"/>
    <property type="match status" value="1"/>
</dbReference>
<dbReference type="Gene3D" id="3.30.9.10">
    <property type="entry name" value="D-Amino Acid Oxidase, subunit A, domain 2"/>
    <property type="match status" value="1"/>
</dbReference>
<reference evidence="4 5" key="1">
    <citation type="submission" date="2018-04" db="EMBL/GenBank/DDBJ databases">
        <title>Genomic Encyclopedia of Archaeal and Bacterial Type Strains, Phase II (KMG-II): from individual species to whole genera.</title>
        <authorList>
            <person name="Goeker M."/>
        </authorList>
    </citation>
    <scope>NUCLEOTIDE SEQUENCE [LARGE SCALE GENOMIC DNA]</scope>
    <source>
        <strain evidence="4 5">DSM 100977</strain>
    </source>
</reference>
<dbReference type="NCBIfam" id="NF009074">
    <property type="entry name" value="PRK12409.1"/>
    <property type="match status" value="1"/>
</dbReference>
<gene>
    <name evidence="4" type="ORF">C8N43_0682</name>
</gene>
<dbReference type="GO" id="GO:0008718">
    <property type="term" value="F:D-amino-acid dehydrogenase activity"/>
    <property type="evidence" value="ECO:0007669"/>
    <property type="project" value="TreeGrafter"/>
</dbReference>
<evidence type="ECO:0000256" key="2">
    <source>
        <dbReference type="ARBA" id="ARBA00023002"/>
    </source>
</evidence>
<comment type="similarity">
    <text evidence="1">Belongs to the DadA oxidoreductase family.</text>
</comment>
<accession>A0A2T6BJ06</accession>
<organism evidence="4 5">
    <name type="scientific">Litoreibacter ponti</name>
    <dbReference type="NCBI Taxonomy" id="1510457"/>
    <lineage>
        <taxon>Bacteria</taxon>
        <taxon>Pseudomonadati</taxon>
        <taxon>Pseudomonadota</taxon>
        <taxon>Alphaproteobacteria</taxon>
        <taxon>Rhodobacterales</taxon>
        <taxon>Roseobacteraceae</taxon>
        <taxon>Litoreibacter</taxon>
    </lineage>
</organism>
<dbReference type="AlphaFoldDB" id="A0A2T6BJ06"/>
<dbReference type="InterPro" id="IPR036188">
    <property type="entry name" value="FAD/NAD-bd_sf"/>
</dbReference>
<feature type="domain" description="FAD dependent oxidoreductase" evidence="3">
    <location>
        <begin position="8"/>
        <end position="402"/>
    </location>
</feature>
<name>A0A2T6BJ06_9RHOB</name>
<evidence type="ECO:0000313" key="4">
    <source>
        <dbReference type="EMBL" id="PTX56032.1"/>
    </source>
</evidence>
<proteinExistence type="inferred from homology"/>
<dbReference type="PANTHER" id="PTHR13847:SF280">
    <property type="entry name" value="D-AMINO ACID DEHYDROGENASE"/>
    <property type="match status" value="1"/>
</dbReference>
<dbReference type="OrthoDB" id="9805337at2"/>
<dbReference type="Proteomes" id="UP000243978">
    <property type="component" value="Unassembled WGS sequence"/>
</dbReference>
<evidence type="ECO:0000256" key="1">
    <source>
        <dbReference type="ARBA" id="ARBA00009410"/>
    </source>
</evidence>
<dbReference type="GO" id="GO:0005886">
    <property type="term" value="C:plasma membrane"/>
    <property type="evidence" value="ECO:0007669"/>
    <property type="project" value="TreeGrafter"/>
</dbReference>
<dbReference type="PANTHER" id="PTHR13847">
    <property type="entry name" value="SARCOSINE DEHYDROGENASE-RELATED"/>
    <property type="match status" value="1"/>
</dbReference>
<keyword evidence="5" id="KW-1185">Reference proteome</keyword>
<comment type="caution">
    <text evidence="4">The sequence shown here is derived from an EMBL/GenBank/DDBJ whole genome shotgun (WGS) entry which is preliminary data.</text>
</comment>
<dbReference type="GO" id="GO:0005737">
    <property type="term" value="C:cytoplasm"/>
    <property type="evidence" value="ECO:0007669"/>
    <property type="project" value="TreeGrafter"/>
</dbReference>